<reference evidence="3 4" key="1">
    <citation type="submission" date="2023-10" db="EMBL/GenBank/DDBJ databases">
        <title>Glaciecola aquimarina strain GGW-M5 nov., isolated from a coastal seawater.</title>
        <authorList>
            <person name="Bayburt H."/>
            <person name="Kim J.M."/>
            <person name="Choi B.J."/>
            <person name="Jeon C.O."/>
        </authorList>
    </citation>
    <scope>NUCLEOTIDE SEQUENCE [LARGE SCALE GENOMIC DNA]</scope>
    <source>
        <strain evidence="3 4">KCTC 32108</strain>
    </source>
</reference>
<dbReference type="Pfam" id="PF12680">
    <property type="entry name" value="SnoaL_2"/>
    <property type="match status" value="1"/>
</dbReference>
<dbReference type="InterPro" id="IPR032710">
    <property type="entry name" value="NTF2-like_dom_sf"/>
</dbReference>
<dbReference type="InterPro" id="IPR037401">
    <property type="entry name" value="SnoaL-like"/>
</dbReference>
<evidence type="ECO:0000256" key="1">
    <source>
        <dbReference type="SAM" id="SignalP"/>
    </source>
</evidence>
<sequence>MKNKLMLTLVVVCSLTSATIQATDNSSKAKTKGTLATAQAFLEAAGTGNGIVLNELMTEDFVWHNEGDKSIPWIGPWQGKEAVFDTFMPAFGAGLKVTSWTTDYRFENGEQAVFMGTMSAIATNTGVDTGKFTWTVRVHVVDGKVKSWNWMEDSFAVSEAFHATQVK</sequence>
<comment type="caution">
    <text evidence="3">The sequence shown here is derived from an EMBL/GenBank/DDBJ whole genome shotgun (WGS) entry which is preliminary data.</text>
</comment>
<organism evidence="3 4">
    <name type="scientific">Paraglaciecola aquimarina</name>
    <dbReference type="NCBI Taxonomy" id="1235557"/>
    <lineage>
        <taxon>Bacteria</taxon>
        <taxon>Pseudomonadati</taxon>
        <taxon>Pseudomonadota</taxon>
        <taxon>Gammaproteobacteria</taxon>
        <taxon>Alteromonadales</taxon>
        <taxon>Alteromonadaceae</taxon>
        <taxon>Paraglaciecola</taxon>
    </lineage>
</organism>
<proteinExistence type="predicted"/>
<evidence type="ECO:0000313" key="3">
    <source>
        <dbReference type="EMBL" id="MDU0356290.1"/>
    </source>
</evidence>
<protein>
    <submittedName>
        <fullName evidence="3">Nuclear transport factor 2 family protein</fullName>
    </submittedName>
</protein>
<dbReference type="Proteomes" id="UP001247805">
    <property type="component" value="Unassembled WGS sequence"/>
</dbReference>
<keyword evidence="1" id="KW-0732">Signal</keyword>
<evidence type="ECO:0000313" key="4">
    <source>
        <dbReference type="Proteomes" id="UP001247805"/>
    </source>
</evidence>
<dbReference type="SUPFAM" id="SSF54427">
    <property type="entry name" value="NTF2-like"/>
    <property type="match status" value="1"/>
</dbReference>
<feature type="signal peptide" evidence="1">
    <location>
        <begin position="1"/>
        <end position="22"/>
    </location>
</feature>
<dbReference type="EMBL" id="JAWDIO010000002">
    <property type="protein sequence ID" value="MDU0356290.1"/>
    <property type="molecule type" value="Genomic_DNA"/>
</dbReference>
<feature type="chain" id="PRO_5045764378" evidence="1">
    <location>
        <begin position="23"/>
        <end position="167"/>
    </location>
</feature>
<dbReference type="RefSeq" id="WP_316027785.1">
    <property type="nucleotide sequence ID" value="NZ_JAWDIO010000002.1"/>
</dbReference>
<name>A0ABU3T1Z0_9ALTE</name>
<keyword evidence="4" id="KW-1185">Reference proteome</keyword>
<evidence type="ECO:0000259" key="2">
    <source>
        <dbReference type="Pfam" id="PF12680"/>
    </source>
</evidence>
<gene>
    <name evidence="3" type="ORF">RS130_22520</name>
</gene>
<feature type="domain" description="SnoaL-like" evidence="2">
    <location>
        <begin position="39"/>
        <end position="147"/>
    </location>
</feature>
<dbReference type="Gene3D" id="3.10.450.50">
    <property type="match status" value="1"/>
</dbReference>
<accession>A0ABU3T1Z0</accession>